<dbReference type="PROSITE" id="PS00060">
    <property type="entry name" value="ADH_IRON_2"/>
    <property type="match status" value="1"/>
</dbReference>
<reference evidence="7 9" key="1">
    <citation type="submission" date="2016-10" db="EMBL/GenBank/DDBJ databases">
        <authorList>
            <person name="Varghese N."/>
            <person name="Submissions S."/>
        </authorList>
    </citation>
    <scope>NUCLEOTIDE SEQUENCE [LARGE SCALE GENOMIC DNA]</scope>
    <source>
        <strain evidence="4 9">WG2</strain>
        <strain evidence="6 7">WG5</strain>
    </source>
</reference>
<dbReference type="PANTHER" id="PTHR11496:SF83">
    <property type="entry name" value="HYDROXYACID-OXOACID TRANSHYDROGENASE, MITOCHONDRIAL"/>
    <property type="match status" value="1"/>
</dbReference>
<dbReference type="Gene3D" id="1.20.1090.10">
    <property type="entry name" value="Dehydroquinate synthase-like - alpha domain"/>
    <property type="match status" value="1"/>
</dbReference>
<evidence type="ECO:0000313" key="6">
    <source>
        <dbReference type="EMBL" id="SES93411.1"/>
    </source>
</evidence>
<dbReference type="InterPro" id="IPR018211">
    <property type="entry name" value="ADH_Fe_CS"/>
</dbReference>
<dbReference type="InterPro" id="IPR056798">
    <property type="entry name" value="ADH_Fe_C"/>
</dbReference>
<sequence length="380" mass="41537">MKSFLVPKEIHFSEGALNYLSNLEANKAAIVTDEGVMEELGFLAKTEGKLAEAKIETIVIDGVEANPSVDTVLKGKEAMLDFEPDLVIALGGGSTMDAAKIMWTFYEYPELKFEDIIEVASIPSLRNKAKFIAIPSTSGTASEITSFSVITDTKKKIKYPIVSPEIVPDAAIIDPAIPATMPPHITANTGMDVLAHAVESFTSTGASDYSDPLALKAIKMVFEYLPKAYNNGDDLEARERMHNASTIAGMAFSNSSLGIIHSLAHKIGGEFHITHGLANAILLPYVIEYNYQAAEAKFKAIEKSLEIDNLADSIRALNKKLKIPSSFSEIEGTDYSKEDFEKVLARMSENAHQDPCTLTNPKEPTVEDMKILYKKSFYGE</sequence>
<dbReference type="SUPFAM" id="SSF56796">
    <property type="entry name" value="Dehydroquinate synthase-like"/>
    <property type="match status" value="1"/>
</dbReference>
<dbReference type="EMBL" id="FNBJ01000012">
    <property type="protein sequence ID" value="SDF43674.1"/>
    <property type="molecule type" value="Genomic_DNA"/>
</dbReference>
<dbReference type="EMBL" id="FOHG01000012">
    <property type="protein sequence ID" value="SES93411.1"/>
    <property type="molecule type" value="Genomic_DNA"/>
</dbReference>
<dbReference type="InterPro" id="IPR001670">
    <property type="entry name" value="ADH_Fe/GldA"/>
</dbReference>
<evidence type="ECO:0000259" key="3">
    <source>
        <dbReference type="Pfam" id="PF25137"/>
    </source>
</evidence>
<accession>A0A1G8LEI4</accession>
<protein>
    <submittedName>
        <fullName evidence="5">Alcohol dehydrogenase, class IV</fullName>
    </submittedName>
</protein>
<evidence type="ECO:0000313" key="8">
    <source>
        <dbReference type="Proteomes" id="UP000198945"/>
    </source>
</evidence>
<dbReference type="FunFam" id="1.20.1090.10:FF:000001">
    <property type="entry name" value="Aldehyde-alcohol dehydrogenase"/>
    <property type="match status" value="1"/>
</dbReference>
<dbReference type="RefSeq" id="WP_089716769.1">
    <property type="nucleotide sequence ID" value="NZ_FNBJ01000012.1"/>
</dbReference>
<evidence type="ECO:0000313" key="9">
    <source>
        <dbReference type="Proteomes" id="UP000199519"/>
    </source>
</evidence>
<dbReference type="InterPro" id="IPR039697">
    <property type="entry name" value="Alcohol_dehydrogenase_Fe"/>
</dbReference>
<dbReference type="Proteomes" id="UP000198945">
    <property type="component" value="Unassembled WGS sequence"/>
</dbReference>
<feature type="domain" description="Fe-containing alcohol dehydrogenase-like C-terminal" evidence="3">
    <location>
        <begin position="186"/>
        <end position="376"/>
    </location>
</feature>
<gene>
    <name evidence="4" type="ORF">SAMN04488598_11229</name>
    <name evidence="6" type="ORF">SAMN04515652_11229</name>
    <name evidence="5" type="ORF">SAMN04515654_10834</name>
</gene>
<dbReference type="Pfam" id="PF00465">
    <property type="entry name" value="Fe-ADH"/>
    <property type="match status" value="1"/>
</dbReference>
<keyword evidence="1" id="KW-0560">Oxidoreductase</keyword>
<evidence type="ECO:0000256" key="1">
    <source>
        <dbReference type="ARBA" id="ARBA00023002"/>
    </source>
</evidence>
<dbReference type="Pfam" id="PF25137">
    <property type="entry name" value="ADH_Fe_C"/>
    <property type="match status" value="1"/>
</dbReference>
<evidence type="ECO:0000313" key="5">
    <source>
        <dbReference type="EMBL" id="SDI54119.1"/>
    </source>
</evidence>
<evidence type="ECO:0000313" key="7">
    <source>
        <dbReference type="Proteomes" id="UP000198612"/>
    </source>
</evidence>
<evidence type="ECO:0000259" key="2">
    <source>
        <dbReference type="Pfam" id="PF00465"/>
    </source>
</evidence>
<dbReference type="CDD" id="cd08179">
    <property type="entry name" value="NADPH_BDH"/>
    <property type="match status" value="1"/>
</dbReference>
<dbReference type="GO" id="GO:0046872">
    <property type="term" value="F:metal ion binding"/>
    <property type="evidence" value="ECO:0007669"/>
    <property type="project" value="InterPro"/>
</dbReference>
<dbReference type="PANTHER" id="PTHR11496">
    <property type="entry name" value="ALCOHOL DEHYDROGENASE"/>
    <property type="match status" value="1"/>
</dbReference>
<feature type="domain" description="Alcohol dehydrogenase iron-type/glycerol dehydrogenase GldA" evidence="2">
    <location>
        <begin position="7"/>
        <end position="175"/>
    </location>
</feature>
<organism evidence="5 8">
    <name type="scientific">Halanaerobium congolense</name>
    <dbReference type="NCBI Taxonomy" id="54121"/>
    <lineage>
        <taxon>Bacteria</taxon>
        <taxon>Bacillati</taxon>
        <taxon>Bacillota</taxon>
        <taxon>Clostridia</taxon>
        <taxon>Halanaerobiales</taxon>
        <taxon>Halanaerobiaceae</taxon>
        <taxon>Halanaerobium</taxon>
    </lineage>
</organism>
<dbReference type="Proteomes" id="UP000199519">
    <property type="component" value="Unassembled WGS sequence"/>
</dbReference>
<proteinExistence type="predicted"/>
<name>A0A1G8LEI4_9FIRM</name>
<evidence type="ECO:0000313" key="4">
    <source>
        <dbReference type="EMBL" id="SDF43674.1"/>
    </source>
</evidence>
<dbReference type="AlphaFoldDB" id="A0A1G8LEI4"/>
<dbReference type="FunFam" id="3.40.50.1970:FF:000003">
    <property type="entry name" value="Alcohol dehydrogenase, iron-containing"/>
    <property type="match status" value="1"/>
</dbReference>
<dbReference type="Gene3D" id="3.40.50.1970">
    <property type="match status" value="1"/>
</dbReference>
<dbReference type="EMBL" id="FNEH01000008">
    <property type="protein sequence ID" value="SDI54119.1"/>
    <property type="molecule type" value="Genomic_DNA"/>
</dbReference>
<reference evidence="5 8" key="2">
    <citation type="submission" date="2016-10" db="EMBL/GenBank/DDBJ databases">
        <authorList>
            <person name="de Groot N.N."/>
        </authorList>
    </citation>
    <scope>NUCLEOTIDE SEQUENCE [LARGE SCALE GENOMIC DNA]</scope>
    <source>
        <strain evidence="5 8">WG7</strain>
    </source>
</reference>
<keyword evidence="9" id="KW-1185">Reference proteome</keyword>
<dbReference type="GO" id="GO:0004022">
    <property type="term" value="F:alcohol dehydrogenase (NAD+) activity"/>
    <property type="evidence" value="ECO:0007669"/>
    <property type="project" value="TreeGrafter"/>
</dbReference>
<dbReference type="InterPro" id="IPR034802">
    <property type="entry name" value="NADPH_BDH"/>
</dbReference>
<dbReference type="PROSITE" id="PS00913">
    <property type="entry name" value="ADH_IRON_1"/>
    <property type="match status" value="1"/>
</dbReference>
<dbReference type="Proteomes" id="UP000198612">
    <property type="component" value="Unassembled WGS sequence"/>
</dbReference>